<evidence type="ECO:0000313" key="2">
    <source>
        <dbReference type="EMBL" id="GAA2333449.1"/>
    </source>
</evidence>
<reference evidence="2 3" key="1">
    <citation type="journal article" date="2019" name="Int. J. Syst. Evol. Microbiol.">
        <title>The Global Catalogue of Microorganisms (GCM) 10K type strain sequencing project: providing services to taxonomists for standard genome sequencing and annotation.</title>
        <authorList>
            <consortium name="The Broad Institute Genomics Platform"/>
            <consortium name="The Broad Institute Genome Sequencing Center for Infectious Disease"/>
            <person name="Wu L."/>
            <person name="Ma J."/>
        </authorList>
    </citation>
    <scope>NUCLEOTIDE SEQUENCE [LARGE SCALE GENOMIC DNA]</scope>
    <source>
        <strain evidence="2 3">JCM 4316</strain>
    </source>
</reference>
<protein>
    <submittedName>
        <fullName evidence="2">Uncharacterized protein</fullName>
    </submittedName>
</protein>
<proteinExistence type="predicted"/>
<feature type="region of interest" description="Disordered" evidence="1">
    <location>
        <begin position="97"/>
        <end position="120"/>
    </location>
</feature>
<feature type="region of interest" description="Disordered" evidence="1">
    <location>
        <begin position="1"/>
        <end position="25"/>
    </location>
</feature>
<evidence type="ECO:0000256" key="1">
    <source>
        <dbReference type="SAM" id="MobiDB-lite"/>
    </source>
</evidence>
<name>A0ABN3FMJ4_9ACTN</name>
<organism evidence="2 3">
    <name type="scientific">Streptomyces cuspidosporus</name>
    <dbReference type="NCBI Taxonomy" id="66882"/>
    <lineage>
        <taxon>Bacteria</taxon>
        <taxon>Bacillati</taxon>
        <taxon>Actinomycetota</taxon>
        <taxon>Actinomycetes</taxon>
        <taxon>Kitasatosporales</taxon>
        <taxon>Streptomycetaceae</taxon>
        <taxon>Streptomyces</taxon>
    </lineage>
</organism>
<feature type="region of interest" description="Disordered" evidence="1">
    <location>
        <begin position="52"/>
        <end position="77"/>
    </location>
</feature>
<evidence type="ECO:0000313" key="3">
    <source>
        <dbReference type="Proteomes" id="UP001500253"/>
    </source>
</evidence>
<gene>
    <name evidence="2" type="ORF">GCM10010246_16320</name>
</gene>
<keyword evidence="3" id="KW-1185">Reference proteome</keyword>
<dbReference type="EMBL" id="BAAASD010000005">
    <property type="protein sequence ID" value="GAA2333449.1"/>
    <property type="molecule type" value="Genomic_DNA"/>
</dbReference>
<accession>A0ABN3FMJ4</accession>
<comment type="caution">
    <text evidence="2">The sequence shown here is derived from an EMBL/GenBank/DDBJ whole genome shotgun (WGS) entry which is preliminary data.</text>
</comment>
<sequence length="120" mass="12639">MDRPTAPVRTPVRKRGSRACGQAGPPLPAIAAASAAPVASPARPAHALREAVRAGLRGAGSTDFNDKRPPGGTPRTAYRHLDERQPVITSMTRSVLVANPDDNDPDMDEALRRVRSGGGR</sequence>
<dbReference type="Proteomes" id="UP001500253">
    <property type="component" value="Unassembled WGS sequence"/>
</dbReference>